<keyword evidence="12" id="KW-1185">Reference proteome</keyword>
<keyword evidence="6 10" id="KW-0521">NADP</keyword>
<evidence type="ECO:0000256" key="8">
    <source>
        <dbReference type="ARBA" id="ARBA00023157"/>
    </source>
</evidence>
<dbReference type="Pfam" id="PF01129">
    <property type="entry name" value="ART"/>
    <property type="match status" value="1"/>
</dbReference>
<evidence type="ECO:0000256" key="7">
    <source>
        <dbReference type="ARBA" id="ARBA00023027"/>
    </source>
</evidence>
<feature type="signal peptide" evidence="10">
    <location>
        <begin position="1"/>
        <end position="17"/>
    </location>
</feature>
<dbReference type="InterPro" id="IPR050999">
    <property type="entry name" value="ADP-ribosyltransferase_ARG"/>
</dbReference>
<proteinExistence type="inferred from homology"/>
<comment type="similarity">
    <text evidence="1 10">Belongs to the Arg-specific ADP-ribosyltransferase family.</text>
</comment>
<dbReference type="Proteomes" id="UP001187415">
    <property type="component" value="Unassembled WGS sequence"/>
</dbReference>
<evidence type="ECO:0000256" key="3">
    <source>
        <dbReference type="ARBA" id="ARBA00022679"/>
    </source>
</evidence>
<keyword evidence="5 10" id="KW-0732">Signal</keyword>
<protein>
    <recommendedName>
        <fullName evidence="10">NAD(P)(+)--arginine ADP-ribosyltransferase</fullName>
        <ecNumber evidence="10">2.4.2.31</ecNumber>
    </recommendedName>
    <alternativeName>
        <fullName evidence="10">Mono(ADP-ribosyl)transferase</fullName>
    </alternativeName>
</protein>
<dbReference type="EMBL" id="JAUPFM010000022">
    <property type="protein sequence ID" value="KAK2815934.1"/>
    <property type="molecule type" value="Genomic_DNA"/>
</dbReference>
<keyword evidence="7 10" id="KW-0520">NAD</keyword>
<dbReference type="PRINTS" id="PR00970">
    <property type="entry name" value="RIBTRNSFRASE"/>
</dbReference>
<dbReference type="PROSITE" id="PS51996">
    <property type="entry name" value="TR_MART"/>
    <property type="match status" value="1"/>
</dbReference>
<dbReference type="GO" id="GO:0106274">
    <property type="term" value="F:NAD+-protein-arginine ADP-ribosyltransferase activity"/>
    <property type="evidence" value="ECO:0007669"/>
    <property type="project" value="UniProtKB-EC"/>
</dbReference>
<keyword evidence="3 10" id="KW-0808">Transferase</keyword>
<sequence>MMEVWAAVLILYGVSTGIAMRSSSGFNRYLPLDMAENSVDDMYEDCEKQMMSKAKEYLKDEINKDSNFKKAWDIASNRYIRRRTLRKEQAMAIYVYTLDQPEIYKDFNQAVRTQKSSYKTSFKYHALHFFLTSAIKILKTGCLTGYRKVNRYFSKDVLNKKIRFGSFTSSSLDHYPAGSKFGNKSCFEIETCFGANITLYSKFGVHEKELLIPPYEIFEVTKIETNPKELLCEVVYKLKSTGHVRSDLNCALLRNE</sequence>
<evidence type="ECO:0000313" key="12">
    <source>
        <dbReference type="Proteomes" id="UP001187415"/>
    </source>
</evidence>
<evidence type="ECO:0000256" key="10">
    <source>
        <dbReference type="RuleBase" id="RU361228"/>
    </source>
</evidence>
<dbReference type="FunFam" id="3.90.176.10:FF:000001">
    <property type="entry name" value="NAD(P)(+)--arginine ADP-ribosyltransferase"/>
    <property type="match status" value="1"/>
</dbReference>
<comment type="caution">
    <text evidence="11">The sequence shown here is derived from an EMBL/GenBank/DDBJ whole genome shotgun (WGS) entry which is preliminary data.</text>
</comment>
<keyword evidence="8" id="KW-1015">Disulfide bond</keyword>
<evidence type="ECO:0000256" key="9">
    <source>
        <dbReference type="ARBA" id="ARBA00047597"/>
    </source>
</evidence>
<comment type="catalytic activity">
    <reaction evidence="9 10">
        <text>L-arginyl-[protein] + NAD(+) = N(omega)-(ADP-D-ribosyl)-L-arginyl-[protein] + nicotinamide + H(+)</text>
        <dbReference type="Rhea" id="RHEA:19149"/>
        <dbReference type="Rhea" id="RHEA-COMP:10532"/>
        <dbReference type="Rhea" id="RHEA-COMP:15087"/>
        <dbReference type="ChEBI" id="CHEBI:15378"/>
        <dbReference type="ChEBI" id="CHEBI:17154"/>
        <dbReference type="ChEBI" id="CHEBI:29965"/>
        <dbReference type="ChEBI" id="CHEBI:57540"/>
        <dbReference type="ChEBI" id="CHEBI:142554"/>
        <dbReference type="EC" id="2.4.2.31"/>
    </reaction>
</comment>
<dbReference type="SUPFAM" id="SSF56399">
    <property type="entry name" value="ADP-ribosylation"/>
    <property type="match status" value="1"/>
</dbReference>
<evidence type="ECO:0000256" key="5">
    <source>
        <dbReference type="ARBA" id="ARBA00022729"/>
    </source>
</evidence>
<reference evidence="11" key="1">
    <citation type="submission" date="2023-07" db="EMBL/GenBank/DDBJ databases">
        <title>Chromosome-level Genome Assembly of Striped Snakehead (Channa striata).</title>
        <authorList>
            <person name="Liu H."/>
        </authorList>
    </citation>
    <scope>NUCLEOTIDE SEQUENCE</scope>
    <source>
        <strain evidence="11">Gz</strain>
        <tissue evidence="11">Muscle</tissue>
    </source>
</reference>
<evidence type="ECO:0000256" key="1">
    <source>
        <dbReference type="ARBA" id="ARBA00009558"/>
    </source>
</evidence>
<dbReference type="GO" id="GO:0016779">
    <property type="term" value="F:nucleotidyltransferase activity"/>
    <property type="evidence" value="ECO:0007669"/>
    <property type="project" value="UniProtKB-KW"/>
</dbReference>
<evidence type="ECO:0000256" key="6">
    <source>
        <dbReference type="ARBA" id="ARBA00022857"/>
    </source>
</evidence>
<dbReference type="EC" id="2.4.2.31" evidence="10"/>
<keyword evidence="4" id="KW-0548">Nucleotidyltransferase</keyword>
<dbReference type="PANTHER" id="PTHR10339:SF27">
    <property type="entry name" value="NAD(P)(+)--ARGININE ADP-RIBOSYLTRANSFERASE"/>
    <property type="match status" value="1"/>
</dbReference>
<evidence type="ECO:0000256" key="4">
    <source>
        <dbReference type="ARBA" id="ARBA00022695"/>
    </source>
</evidence>
<evidence type="ECO:0000256" key="2">
    <source>
        <dbReference type="ARBA" id="ARBA00022676"/>
    </source>
</evidence>
<keyword evidence="2 10" id="KW-0328">Glycosyltransferase</keyword>
<organism evidence="11 12">
    <name type="scientific">Channa striata</name>
    <name type="common">Snakehead murrel</name>
    <name type="synonym">Ophicephalus striatus</name>
    <dbReference type="NCBI Taxonomy" id="64152"/>
    <lineage>
        <taxon>Eukaryota</taxon>
        <taxon>Metazoa</taxon>
        <taxon>Chordata</taxon>
        <taxon>Craniata</taxon>
        <taxon>Vertebrata</taxon>
        <taxon>Euteleostomi</taxon>
        <taxon>Actinopterygii</taxon>
        <taxon>Neopterygii</taxon>
        <taxon>Teleostei</taxon>
        <taxon>Neoteleostei</taxon>
        <taxon>Acanthomorphata</taxon>
        <taxon>Anabantaria</taxon>
        <taxon>Anabantiformes</taxon>
        <taxon>Channoidei</taxon>
        <taxon>Channidae</taxon>
        <taxon>Channa</taxon>
    </lineage>
</organism>
<dbReference type="GO" id="GO:0003950">
    <property type="term" value="F:NAD+ poly-ADP-ribosyltransferase activity"/>
    <property type="evidence" value="ECO:0007669"/>
    <property type="project" value="TreeGrafter"/>
</dbReference>
<dbReference type="InterPro" id="IPR000768">
    <property type="entry name" value="ART"/>
</dbReference>
<name>A0AA88INN3_CHASR</name>
<evidence type="ECO:0000313" key="11">
    <source>
        <dbReference type="EMBL" id="KAK2815934.1"/>
    </source>
</evidence>
<dbReference type="AlphaFoldDB" id="A0AA88INN3"/>
<dbReference type="PANTHER" id="PTHR10339">
    <property type="entry name" value="ADP-RIBOSYLTRANSFERASE"/>
    <property type="match status" value="1"/>
</dbReference>
<dbReference type="Gene3D" id="3.90.176.10">
    <property type="entry name" value="Toxin ADP-ribosyltransferase, Chain A, domain 1"/>
    <property type="match status" value="1"/>
</dbReference>
<accession>A0AA88INN3</accession>
<feature type="chain" id="PRO_5041514749" description="NAD(P)(+)--arginine ADP-ribosyltransferase" evidence="10">
    <location>
        <begin position="18"/>
        <end position="256"/>
    </location>
</feature>
<gene>
    <name evidence="11" type="ORF">Q5P01_026401</name>
</gene>